<feature type="transmembrane region" description="Helical" evidence="1">
    <location>
        <begin position="782"/>
        <end position="803"/>
    </location>
</feature>
<feature type="transmembrane region" description="Helical" evidence="1">
    <location>
        <begin position="810"/>
        <end position="832"/>
    </location>
</feature>
<dbReference type="SUPFAM" id="SSF47336">
    <property type="entry name" value="ACP-like"/>
    <property type="match status" value="1"/>
</dbReference>
<dbReference type="Proteomes" id="UP000198983">
    <property type="component" value="Chromosome I"/>
</dbReference>
<dbReference type="PANTHER" id="PTHR43767">
    <property type="entry name" value="LONG-CHAIN-FATTY-ACID--COA LIGASE"/>
    <property type="match status" value="1"/>
</dbReference>
<name>A0A1H1TQ47_9ACTN</name>
<dbReference type="InterPro" id="IPR050237">
    <property type="entry name" value="ATP-dep_AMP-bd_enzyme"/>
</dbReference>
<dbReference type="InterPro" id="IPR042099">
    <property type="entry name" value="ANL_N_sf"/>
</dbReference>
<dbReference type="SUPFAM" id="SSF56801">
    <property type="entry name" value="Acetyl-CoA synthetase-like"/>
    <property type="match status" value="1"/>
</dbReference>
<evidence type="ECO:0000259" key="2">
    <source>
        <dbReference type="Pfam" id="PF00501"/>
    </source>
</evidence>
<dbReference type="PANTHER" id="PTHR43767:SF1">
    <property type="entry name" value="NONRIBOSOMAL PEPTIDE SYNTHASE PES1 (EUROFUNG)-RELATED"/>
    <property type="match status" value="1"/>
</dbReference>
<reference evidence="3 4" key="1">
    <citation type="submission" date="2016-10" db="EMBL/GenBank/DDBJ databases">
        <authorList>
            <person name="de Groot N.N."/>
        </authorList>
    </citation>
    <scope>NUCLEOTIDE SEQUENCE [LARGE SCALE GENOMIC DNA]</scope>
    <source>
        <strain evidence="3 4">DSM 22024</strain>
    </source>
</reference>
<keyword evidence="3" id="KW-0436">Ligase</keyword>
<protein>
    <submittedName>
        <fullName evidence="3">Acyl-CoA synthetase (AMP-forming)/AMP-acid ligase II</fullName>
    </submittedName>
</protein>
<proteinExistence type="predicted"/>
<feature type="transmembrane region" description="Helical" evidence="1">
    <location>
        <begin position="560"/>
        <end position="591"/>
    </location>
</feature>
<dbReference type="STRING" id="117157.SAMN04489717_3294"/>
<dbReference type="OrthoDB" id="8445630at2"/>
<feature type="transmembrane region" description="Helical" evidence="1">
    <location>
        <begin position="691"/>
        <end position="711"/>
    </location>
</feature>
<keyword evidence="4" id="KW-1185">Reference proteome</keyword>
<accession>A0A1H1TQ47</accession>
<evidence type="ECO:0000313" key="3">
    <source>
        <dbReference type="EMBL" id="SDS62368.1"/>
    </source>
</evidence>
<gene>
    <name evidence="3" type="ORF">SAMN04489717_3294</name>
</gene>
<feature type="transmembrane region" description="Helical" evidence="1">
    <location>
        <begin position="612"/>
        <end position="637"/>
    </location>
</feature>
<keyword evidence="1" id="KW-1133">Transmembrane helix</keyword>
<dbReference type="EMBL" id="LT629732">
    <property type="protein sequence ID" value="SDS62368.1"/>
    <property type="molecule type" value="Genomic_DNA"/>
</dbReference>
<dbReference type="GO" id="GO:0016874">
    <property type="term" value="F:ligase activity"/>
    <property type="evidence" value="ECO:0007669"/>
    <property type="project" value="UniProtKB-KW"/>
</dbReference>
<dbReference type="Pfam" id="PF00501">
    <property type="entry name" value="AMP-binding"/>
    <property type="match status" value="1"/>
</dbReference>
<dbReference type="Gene3D" id="3.40.50.12780">
    <property type="entry name" value="N-terminal domain of ligase-like"/>
    <property type="match status" value="1"/>
</dbReference>
<feature type="transmembrane region" description="Helical" evidence="1">
    <location>
        <begin position="717"/>
        <end position="735"/>
    </location>
</feature>
<dbReference type="InterPro" id="IPR036736">
    <property type="entry name" value="ACP-like_sf"/>
</dbReference>
<keyword evidence="1" id="KW-0472">Membrane</keyword>
<dbReference type="AlphaFoldDB" id="A0A1H1TQ47"/>
<dbReference type="InterPro" id="IPR000873">
    <property type="entry name" value="AMP-dep_synth/lig_dom"/>
</dbReference>
<feature type="transmembrane region" description="Helical" evidence="1">
    <location>
        <begin position="657"/>
        <end position="679"/>
    </location>
</feature>
<feature type="transmembrane region" description="Helical" evidence="1">
    <location>
        <begin position="747"/>
        <end position="776"/>
    </location>
</feature>
<organism evidence="3 4">
    <name type="scientific">Actinopolymorpha singaporensis</name>
    <dbReference type="NCBI Taxonomy" id="117157"/>
    <lineage>
        <taxon>Bacteria</taxon>
        <taxon>Bacillati</taxon>
        <taxon>Actinomycetota</taxon>
        <taxon>Actinomycetes</taxon>
        <taxon>Propionibacteriales</taxon>
        <taxon>Actinopolymorphaceae</taxon>
        <taxon>Actinopolymorpha</taxon>
    </lineage>
</organism>
<keyword evidence="1" id="KW-0812">Transmembrane</keyword>
<sequence>MTASAVPLAPSPTLPWVSRLGIHGTRPALRTSVGTAEGTVTYADLARRVDDFAARLAGPRRLVQVEGRSTVDTVVGYLAAQTAGHVVLLVAPGEPAARLRETYRPDIVLDPAGGVEVVRETSDHLLHPDLALLLSTSGSTGSAKLVRLSAANLAANAEQITAALGVRPDDCAALTLPITYCYGLSVLHTHLAAGASLLLTDLSVVEDCFWRLFHAAGATTFPGVPHTFELLERSGFAERDLPSLRYVTQAGGRMEPERVRLFAELGRTRGWDLVVMYGQSEATARMTCLPPDLAAEHPDTVGVPVPGATIDVVDGEIVFRGPNVMLGYAEEPADLALGRTVFELRTGDLGELTDDGLVRVVGRRARFVKVLGHRIDLDALEGRLRSQGHDVRATGRDGLVVVACDVASAPARESLRRAAMRACGVPREAVRIVFVRDQPLLVSGKPDYSALLALACPAPAGEGPAPTGETDGRAVATLYGRLLQRDVEDEATFVSLGGDSLSYVEVSIRLEELLGRLPPNWHVTPVRDLELLRPDGKGRRRRGPATLLTRTTWRTMETSVWLRALAILLIVGTHAGLFALQGTANALLVIAGYQVARFQLVDPGRRRRARRLVGAAVRIAVPSLVVIVGAHLLGGYYETRNLFLANWVFGEQQLGPPWRFWFIEAMVVALVVVAAVNASRRVADLDRRHPFGLPLALTVAAFVLFRLPVLPLPVPRMQGSALVVLYLFLLGWALARVSTPAQKHLMTVFVIVTIGTFSFNPARDGLTIAFVLLMLWRPVTRVPSVLVPVVQVLAAASLYIYVIHWQALELLWGHPITAFAGSLASGLAYWWIWTRPVATAWGGLSQRIWQRVPGSWSPGHRATP</sequence>
<evidence type="ECO:0000313" key="4">
    <source>
        <dbReference type="Proteomes" id="UP000198983"/>
    </source>
</evidence>
<evidence type="ECO:0000256" key="1">
    <source>
        <dbReference type="SAM" id="Phobius"/>
    </source>
</evidence>
<feature type="domain" description="AMP-dependent synthetase/ligase" evidence="2">
    <location>
        <begin position="128"/>
        <end position="328"/>
    </location>
</feature>